<gene>
    <name evidence="1" type="ORF">MSHI_09830</name>
</gene>
<dbReference type="PANTHER" id="PTHR36974:SF1">
    <property type="entry name" value="DOXX FAMILY MEMBRANE PROTEIN"/>
    <property type="match status" value="1"/>
</dbReference>
<name>A0A7I7MMS9_9MYCO</name>
<protein>
    <submittedName>
        <fullName evidence="1">Membrane protein</fullName>
    </submittedName>
</protein>
<reference evidence="1 2" key="1">
    <citation type="journal article" date="2019" name="Emerg. Microbes Infect.">
        <title>Comprehensive subspecies identification of 175 nontuberculous mycobacteria species based on 7547 genomic profiles.</title>
        <authorList>
            <person name="Matsumoto Y."/>
            <person name="Kinjo T."/>
            <person name="Motooka D."/>
            <person name="Nabeya D."/>
            <person name="Jung N."/>
            <person name="Uechi K."/>
            <person name="Horii T."/>
            <person name="Iida T."/>
            <person name="Fujita J."/>
            <person name="Nakamura S."/>
        </authorList>
    </citation>
    <scope>NUCLEOTIDE SEQUENCE [LARGE SCALE GENOMIC DNA]</scope>
    <source>
        <strain evidence="1 2">JCM 14233</strain>
    </source>
</reference>
<evidence type="ECO:0000313" key="1">
    <source>
        <dbReference type="EMBL" id="BBX73077.1"/>
    </source>
</evidence>
<organism evidence="1 2">
    <name type="scientific">Mycobacterium shinjukuense</name>
    <dbReference type="NCBI Taxonomy" id="398694"/>
    <lineage>
        <taxon>Bacteria</taxon>
        <taxon>Bacillati</taxon>
        <taxon>Actinomycetota</taxon>
        <taxon>Actinomycetes</taxon>
        <taxon>Mycobacteriales</taxon>
        <taxon>Mycobacteriaceae</taxon>
        <taxon>Mycobacterium</taxon>
    </lineage>
</organism>
<dbReference type="PANTHER" id="PTHR36974">
    <property type="entry name" value="MEMBRANE PROTEIN-RELATED"/>
    <property type="match status" value="1"/>
</dbReference>
<keyword evidence="2" id="KW-1185">Reference proteome</keyword>
<proteinExistence type="predicted"/>
<accession>A0A7I7MMS9</accession>
<evidence type="ECO:0000313" key="2">
    <source>
        <dbReference type="Proteomes" id="UP000467236"/>
    </source>
</evidence>
<sequence length="149" mass="16622">MTTTPTVERDPIQRTAYRIAALLIGVGTTHFVVPKPFDEIIPAELPGDPRLYTYASGAAEVSIGTLLLMRRTRRFGALAAAALFIAVFPANINMVRLWWHKPWPMRIIALARLPLQTPMITAALRVWRNSAGAAPFVTDRPRCRRCTGR</sequence>
<dbReference type="Proteomes" id="UP000467236">
    <property type="component" value="Chromosome"/>
</dbReference>
<dbReference type="AlphaFoldDB" id="A0A7I7MMS9"/>
<dbReference type="RefSeq" id="WP_083046507.1">
    <property type="nucleotide sequence ID" value="NZ_AP022575.1"/>
</dbReference>
<dbReference type="EMBL" id="AP022575">
    <property type="protein sequence ID" value="BBX73077.1"/>
    <property type="molecule type" value="Genomic_DNA"/>
</dbReference>
<dbReference type="OrthoDB" id="3267646at2"/>
<dbReference type="KEGG" id="mshj:MSHI_09830"/>